<organism evidence="4">
    <name type="scientific">marine sediment metagenome</name>
    <dbReference type="NCBI Taxonomy" id="412755"/>
    <lineage>
        <taxon>unclassified sequences</taxon>
        <taxon>metagenomes</taxon>
        <taxon>ecological metagenomes</taxon>
    </lineage>
</organism>
<sequence>MKIIGEFENQDKVEEAYNITQNLLTSNPDIADIYVTAGGPFGAAKAIKDAGLTGKVKLICHDWMAETVVYIRNGVVTACLHQDPFNQGFAPVVSAFNKLAAGVDPPAEINWLEGDVATPENVAEKIFQGRMLKNKIGLINRKKMFSEYRKYLKNLGVDYIDPKILVKNLSVSQMQLVEITKAVHLI</sequence>
<dbReference type="AlphaFoldDB" id="X0V3L7"/>
<dbReference type="InterPro" id="IPR028082">
    <property type="entry name" value="Peripla_BP_I"/>
</dbReference>
<dbReference type="PANTHER" id="PTHR30036:SF7">
    <property type="entry name" value="ABC TRANSPORTER PERIPLASMIC-BINDING PROTEIN YPHF"/>
    <property type="match status" value="1"/>
</dbReference>
<name>X0V3L7_9ZZZZ</name>
<dbReference type="GO" id="GO:0030313">
    <property type="term" value="C:cell envelope"/>
    <property type="evidence" value="ECO:0007669"/>
    <property type="project" value="UniProtKB-SubCell"/>
</dbReference>
<proteinExistence type="inferred from homology"/>
<accession>X0V3L7</accession>
<comment type="subcellular location">
    <subcellularLocation>
        <location evidence="1">Cell envelope</location>
    </subcellularLocation>
</comment>
<dbReference type="InterPro" id="IPR025997">
    <property type="entry name" value="SBP_2_dom"/>
</dbReference>
<evidence type="ECO:0000256" key="2">
    <source>
        <dbReference type="ARBA" id="ARBA00007639"/>
    </source>
</evidence>
<dbReference type="Pfam" id="PF13407">
    <property type="entry name" value="Peripla_BP_4"/>
    <property type="match status" value="1"/>
</dbReference>
<comment type="caution">
    <text evidence="4">The sequence shown here is derived from an EMBL/GenBank/DDBJ whole genome shotgun (WGS) entry which is preliminary data.</text>
</comment>
<feature type="domain" description="Periplasmic binding protein" evidence="3">
    <location>
        <begin position="1"/>
        <end position="99"/>
    </location>
</feature>
<dbReference type="PANTHER" id="PTHR30036">
    <property type="entry name" value="D-XYLOSE-BINDING PERIPLASMIC PROTEIN"/>
    <property type="match status" value="1"/>
</dbReference>
<comment type="similarity">
    <text evidence="2">Belongs to the bacterial solute-binding protein 2 family.</text>
</comment>
<evidence type="ECO:0000259" key="3">
    <source>
        <dbReference type="Pfam" id="PF13407"/>
    </source>
</evidence>
<dbReference type="Gene3D" id="3.40.50.2300">
    <property type="match status" value="2"/>
</dbReference>
<evidence type="ECO:0000256" key="1">
    <source>
        <dbReference type="ARBA" id="ARBA00004196"/>
    </source>
</evidence>
<dbReference type="EMBL" id="BARS01021644">
    <property type="protein sequence ID" value="GAG05957.1"/>
    <property type="molecule type" value="Genomic_DNA"/>
</dbReference>
<evidence type="ECO:0000313" key="4">
    <source>
        <dbReference type="EMBL" id="GAG05957.1"/>
    </source>
</evidence>
<reference evidence="4" key="1">
    <citation type="journal article" date="2014" name="Front. Microbiol.">
        <title>High frequency of phylogenetically diverse reductive dehalogenase-homologous genes in deep subseafloor sedimentary metagenomes.</title>
        <authorList>
            <person name="Kawai M."/>
            <person name="Futagami T."/>
            <person name="Toyoda A."/>
            <person name="Takaki Y."/>
            <person name="Nishi S."/>
            <person name="Hori S."/>
            <person name="Arai W."/>
            <person name="Tsubouchi T."/>
            <person name="Morono Y."/>
            <person name="Uchiyama I."/>
            <person name="Ito T."/>
            <person name="Fujiyama A."/>
            <person name="Inagaki F."/>
            <person name="Takami H."/>
        </authorList>
    </citation>
    <scope>NUCLEOTIDE SEQUENCE</scope>
    <source>
        <strain evidence="4">Expedition CK06-06</strain>
    </source>
</reference>
<dbReference type="SUPFAM" id="SSF53822">
    <property type="entry name" value="Periplasmic binding protein-like I"/>
    <property type="match status" value="1"/>
</dbReference>
<dbReference type="GO" id="GO:0030246">
    <property type="term" value="F:carbohydrate binding"/>
    <property type="evidence" value="ECO:0007669"/>
    <property type="project" value="TreeGrafter"/>
</dbReference>
<dbReference type="InterPro" id="IPR050555">
    <property type="entry name" value="Bact_Solute-Bind_Prot2"/>
</dbReference>
<protein>
    <recommendedName>
        <fullName evidence="3">Periplasmic binding protein domain-containing protein</fullName>
    </recommendedName>
</protein>
<gene>
    <name evidence="4" type="ORF">S01H1_34724</name>
</gene>